<dbReference type="FunFam" id="3.30.2330.10:FF:000001">
    <property type="entry name" value="Arginine biosynthesis bifunctional protein ArgJ, mitochondrial"/>
    <property type="match status" value="1"/>
</dbReference>
<evidence type="ECO:0000256" key="11">
    <source>
        <dbReference type="ARBA" id="ARBA00049439"/>
    </source>
</evidence>
<evidence type="ECO:0000256" key="3">
    <source>
        <dbReference type="ARBA" id="ARBA00011475"/>
    </source>
</evidence>
<dbReference type="HAMAP" id="MF_01106">
    <property type="entry name" value="ArgJ"/>
    <property type="match status" value="1"/>
</dbReference>
<dbReference type="EC" id="2.3.1.35" evidence="13"/>
<dbReference type="EC" id="2.3.1.1" evidence="13"/>
<feature type="binding site" evidence="13">
    <location>
        <position position="273"/>
    </location>
    <ligand>
        <name>substrate</name>
    </ligand>
</feature>
<protein>
    <recommendedName>
        <fullName evidence="13">Arginine biosynthesis bifunctional protein ArgJ</fullName>
    </recommendedName>
    <domain>
        <recommendedName>
            <fullName evidence="13">Glutamate N-acetyltransferase</fullName>
            <ecNumber evidence="13">2.3.1.35</ecNumber>
        </recommendedName>
        <alternativeName>
            <fullName evidence="13">Ornithine acetyltransferase</fullName>
            <shortName evidence="13">OATase</shortName>
        </alternativeName>
        <alternativeName>
            <fullName evidence="13">Ornithine transacetylase</fullName>
        </alternativeName>
    </domain>
    <domain>
        <recommendedName>
            <fullName evidence="13">Amino-acid acetyltransferase</fullName>
            <ecNumber evidence="13">2.3.1.1</ecNumber>
        </recommendedName>
        <alternativeName>
            <fullName evidence="13">N-acetylglutamate synthase</fullName>
            <shortName evidence="13">AGSase</shortName>
        </alternativeName>
    </domain>
    <component>
        <recommendedName>
            <fullName evidence="13">Arginine biosynthesis bifunctional protein ArgJ alpha chain</fullName>
        </recommendedName>
    </component>
    <component>
        <recommendedName>
            <fullName evidence="13">Arginine biosynthesis bifunctional protein ArgJ beta chain</fullName>
        </recommendedName>
    </component>
</protein>
<feature type="active site" description="Nucleophile" evidence="13">
    <location>
        <position position="187"/>
    </location>
</feature>
<dbReference type="GO" id="GO:0004358">
    <property type="term" value="F:L-glutamate N-acetyltransferase activity, acting on acetyl-L-ornithine as donor"/>
    <property type="evidence" value="ECO:0007669"/>
    <property type="project" value="UniProtKB-UniRule"/>
</dbReference>
<dbReference type="GO" id="GO:0006592">
    <property type="term" value="P:ornithine biosynthetic process"/>
    <property type="evidence" value="ECO:0007669"/>
    <property type="project" value="TreeGrafter"/>
</dbReference>
<evidence type="ECO:0000313" key="15">
    <source>
        <dbReference type="Proteomes" id="UP000285138"/>
    </source>
</evidence>
<comment type="caution">
    <text evidence="14">The sequence shown here is derived from an EMBL/GenBank/DDBJ whole genome shotgun (WGS) entry which is preliminary data.</text>
</comment>
<evidence type="ECO:0000256" key="5">
    <source>
        <dbReference type="ARBA" id="ARBA00022605"/>
    </source>
</evidence>
<feature type="chain" id="PRO_5023321939" description="Arginine biosynthesis bifunctional protein ArgJ beta chain" evidence="13">
    <location>
        <begin position="187"/>
        <end position="400"/>
    </location>
</feature>
<dbReference type="FunFam" id="3.60.70.12:FF:000001">
    <property type="entry name" value="Arginine biosynthesis bifunctional protein ArgJ, chloroplastic"/>
    <property type="match status" value="1"/>
</dbReference>
<keyword evidence="9 13" id="KW-0012">Acyltransferase</keyword>
<dbReference type="Proteomes" id="UP000285138">
    <property type="component" value="Unassembled WGS sequence"/>
</dbReference>
<evidence type="ECO:0000256" key="1">
    <source>
        <dbReference type="ARBA" id="ARBA00004496"/>
    </source>
</evidence>
<keyword evidence="7 13" id="KW-0068">Autocatalytic cleavage</keyword>
<feature type="binding site" evidence="13">
    <location>
        <position position="395"/>
    </location>
    <ligand>
        <name>substrate</name>
    </ligand>
</feature>
<keyword evidence="5 13" id="KW-0028">Amino-acid biosynthesis</keyword>
<gene>
    <name evidence="13 14" type="primary">argJ</name>
    <name evidence="14" type="ORF">D5R97_01855</name>
</gene>
<comment type="catalytic activity">
    <reaction evidence="10 13">
        <text>L-glutamate + acetyl-CoA = N-acetyl-L-glutamate + CoA + H(+)</text>
        <dbReference type="Rhea" id="RHEA:24292"/>
        <dbReference type="ChEBI" id="CHEBI:15378"/>
        <dbReference type="ChEBI" id="CHEBI:29985"/>
        <dbReference type="ChEBI" id="CHEBI:44337"/>
        <dbReference type="ChEBI" id="CHEBI:57287"/>
        <dbReference type="ChEBI" id="CHEBI:57288"/>
        <dbReference type="EC" id="2.3.1.1"/>
    </reaction>
</comment>
<dbReference type="FunFam" id="3.10.20.340:FF:000001">
    <property type="entry name" value="Arginine biosynthesis bifunctional protein ArgJ, chloroplastic"/>
    <property type="match status" value="1"/>
</dbReference>
<dbReference type="Gene3D" id="3.60.70.12">
    <property type="entry name" value="L-amino peptidase D-ALA esterase/amidase"/>
    <property type="match status" value="1"/>
</dbReference>
<feature type="site" description="Involved in the stabilization of negative charge on the oxyanion by the formation of the oxyanion hole" evidence="13">
    <location>
        <position position="113"/>
    </location>
</feature>
<comment type="catalytic activity">
    <reaction evidence="11 13">
        <text>N(2)-acetyl-L-ornithine + L-glutamate = N-acetyl-L-glutamate + L-ornithine</text>
        <dbReference type="Rhea" id="RHEA:15349"/>
        <dbReference type="ChEBI" id="CHEBI:29985"/>
        <dbReference type="ChEBI" id="CHEBI:44337"/>
        <dbReference type="ChEBI" id="CHEBI:46911"/>
        <dbReference type="ChEBI" id="CHEBI:57805"/>
        <dbReference type="EC" id="2.3.1.35"/>
    </reaction>
</comment>
<dbReference type="Gene3D" id="3.30.2330.10">
    <property type="entry name" value="arginine biosynthesis bifunctional protein suprefamily"/>
    <property type="match status" value="1"/>
</dbReference>
<evidence type="ECO:0000256" key="4">
    <source>
        <dbReference type="ARBA" id="ARBA00022571"/>
    </source>
</evidence>
<dbReference type="Pfam" id="PF01960">
    <property type="entry name" value="ArgJ"/>
    <property type="match status" value="1"/>
</dbReference>
<evidence type="ECO:0000256" key="12">
    <source>
        <dbReference type="ARBA" id="ARBA00054976"/>
    </source>
</evidence>
<feature type="site" description="Cleavage; by autolysis" evidence="13">
    <location>
        <begin position="186"/>
        <end position="187"/>
    </location>
</feature>
<comment type="pathway">
    <text evidence="13">Amino-acid biosynthesis; L-arginine biosynthesis; N(2)-acetyl-L-ornithine from L-glutamate: step 1/4.</text>
</comment>
<keyword evidence="8 13" id="KW-0511">Multifunctional enzyme</keyword>
<dbReference type="InterPro" id="IPR042195">
    <property type="entry name" value="ArgJ_beta_C"/>
</dbReference>
<accession>A0A424YHM8</accession>
<dbReference type="PANTHER" id="PTHR23100">
    <property type="entry name" value="ARGININE BIOSYNTHESIS BIFUNCTIONAL PROTEIN ARGJ"/>
    <property type="match status" value="1"/>
</dbReference>
<feature type="site" description="Involved in the stabilization of negative charge on the oxyanion by the formation of the oxyanion hole" evidence="13">
    <location>
        <position position="114"/>
    </location>
</feature>
<sequence length="400" mass="43212">MEKVISGGITAVPGIKAAGVHCGIKENKKDLALIYSLSPAVAAGVFTTNIIKAAPVLVSSRNIKEPVTRAIVVNSGNANACSGERGREDAERMVDLTARHLNLEPSQVLVSSTGVIGQLLPMEAVERGIKSACEDLSGEGGTRAAEAILTTDTIKKERAYTFEISGKEITIGAMAKGSGMIYPNMATMLAFITTDLSISKPLLEKAIQESVKDSYNLITVDGDTSTNDMVIIMANGMAGNPQITEEGESYQKFVEALNYVNKEMSRIIIRDGEGTTKLIEVNIKGTTGYQMGRRLAMGILNSNLVKTAFFGEDANWGRIITAMGYSSQEFTPEKVDIFLGDLQVMKDGVGLKFDEDKARKILSAREVKVFIDLKMGTEEITAWGSDLSYQYVTINSSYRS</sequence>
<feature type="binding site" evidence="13">
    <location>
        <position position="176"/>
    </location>
    <ligand>
        <name>substrate</name>
    </ligand>
</feature>
<comment type="subunit">
    <text evidence="3 13">Heterotetramer of two alpha and two beta chains.</text>
</comment>
<feature type="binding site" evidence="13">
    <location>
        <position position="187"/>
    </location>
    <ligand>
        <name>substrate</name>
    </ligand>
</feature>
<dbReference type="PANTHER" id="PTHR23100:SF0">
    <property type="entry name" value="ARGININE BIOSYNTHESIS BIFUNCTIONAL PROTEIN ARGJ, MITOCHONDRIAL"/>
    <property type="match status" value="1"/>
</dbReference>
<dbReference type="NCBIfam" id="TIGR00120">
    <property type="entry name" value="ArgJ"/>
    <property type="match status" value="1"/>
</dbReference>
<evidence type="ECO:0000256" key="8">
    <source>
        <dbReference type="ARBA" id="ARBA00023268"/>
    </source>
</evidence>
<dbReference type="EMBL" id="QZAA01000057">
    <property type="protein sequence ID" value="RQD77691.1"/>
    <property type="molecule type" value="Genomic_DNA"/>
</dbReference>
<dbReference type="AlphaFoldDB" id="A0A424YHM8"/>
<dbReference type="NCBIfam" id="NF003802">
    <property type="entry name" value="PRK05388.1"/>
    <property type="match status" value="1"/>
</dbReference>
<name>A0A424YHM8_9FIRM</name>
<organism evidence="14 15">
    <name type="scientific">Candidatus Syntrophonatronum acetioxidans</name>
    <dbReference type="NCBI Taxonomy" id="1795816"/>
    <lineage>
        <taxon>Bacteria</taxon>
        <taxon>Bacillati</taxon>
        <taxon>Bacillota</taxon>
        <taxon>Clostridia</taxon>
        <taxon>Eubacteriales</taxon>
        <taxon>Syntrophomonadaceae</taxon>
        <taxon>Candidatus Syntrophonatronum</taxon>
    </lineage>
</organism>
<comment type="pathway">
    <text evidence="13">Amino-acid biosynthesis; L-arginine biosynthesis; L-ornithine and N-acetyl-L-glutamate from L-glutamate and N(2)-acetyl-L-ornithine (cyclic): step 1/1.</text>
</comment>
<feature type="binding site" evidence="13">
    <location>
        <position position="400"/>
    </location>
    <ligand>
        <name>substrate</name>
    </ligand>
</feature>
<reference evidence="14 15" key="1">
    <citation type="submission" date="2018-08" db="EMBL/GenBank/DDBJ databases">
        <title>The metabolism and importance of syntrophic acetate oxidation coupled to methane or sulfide production in haloalkaline environments.</title>
        <authorList>
            <person name="Timmers P.H.A."/>
            <person name="Vavourakis C.D."/>
            <person name="Sorokin D.Y."/>
            <person name="Sinninghe Damste J.S."/>
            <person name="Muyzer G."/>
            <person name="Stams A.J.M."/>
            <person name="Plugge C.M."/>
        </authorList>
    </citation>
    <scope>NUCLEOTIDE SEQUENCE [LARGE SCALE GENOMIC DNA]</scope>
    <source>
        <strain evidence="14">MSAO_Bac1</strain>
    </source>
</reference>
<proteinExistence type="inferred from homology"/>
<dbReference type="InterPro" id="IPR002813">
    <property type="entry name" value="Arg_biosynth_ArgJ"/>
</dbReference>
<dbReference type="InterPro" id="IPR016117">
    <property type="entry name" value="ArgJ-like_dom_sf"/>
</dbReference>
<evidence type="ECO:0000256" key="13">
    <source>
        <dbReference type="HAMAP-Rule" id="MF_01106"/>
    </source>
</evidence>
<comment type="function">
    <text evidence="12 13">Catalyzes two activities which are involved in the cyclic version of arginine biosynthesis: the synthesis of N-acetylglutamate from glutamate and acetyl-CoA as the acetyl donor, and of ornithine by transacetylation between N(2)-acetylornithine and glutamate.</text>
</comment>
<dbReference type="CDD" id="cd02152">
    <property type="entry name" value="OAT"/>
    <property type="match status" value="1"/>
</dbReference>
<dbReference type="Gene3D" id="3.10.20.340">
    <property type="entry name" value="ArgJ beta chain, C-terminal domain"/>
    <property type="match status" value="1"/>
</dbReference>
<evidence type="ECO:0000256" key="6">
    <source>
        <dbReference type="ARBA" id="ARBA00022679"/>
    </source>
</evidence>
<keyword evidence="6 13" id="KW-0808">Transferase</keyword>
<evidence type="ECO:0000256" key="2">
    <source>
        <dbReference type="ARBA" id="ARBA00006774"/>
    </source>
</evidence>
<dbReference type="SUPFAM" id="SSF56266">
    <property type="entry name" value="DmpA/ArgJ-like"/>
    <property type="match status" value="1"/>
</dbReference>
<evidence type="ECO:0000256" key="10">
    <source>
        <dbReference type="ARBA" id="ARBA00048372"/>
    </source>
</evidence>
<comment type="subcellular location">
    <subcellularLocation>
        <location evidence="1 13">Cytoplasm</location>
    </subcellularLocation>
</comment>
<evidence type="ECO:0000256" key="7">
    <source>
        <dbReference type="ARBA" id="ARBA00022813"/>
    </source>
</evidence>
<dbReference type="GO" id="GO:0006526">
    <property type="term" value="P:L-arginine biosynthetic process"/>
    <property type="evidence" value="ECO:0007669"/>
    <property type="project" value="UniProtKB-UniRule"/>
</dbReference>
<keyword evidence="4 13" id="KW-0055">Arginine biosynthesis</keyword>
<evidence type="ECO:0000256" key="9">
    <source>
        <dbReference type="ARBA" id="ARBA00023315"/>
    </source>
</evidence>
<feature type="chain" id="PRO_5023321938" description="Arginine biosynthesis bifunctional protein ArgJ alpha chain" evidence="13">
    <location>
        <begin position="1"/>
        <end position="186"/>
    </location>
</feature>
<dbReference type="GO" id="GO:0005737">
    <property type="term" value="C:cytoplasm"/>
    <property type="evidence" value="ECO:0007669"/>
    <property type="project" value="UniProtKB-SubCell"/>
</dbReference>
<dbReference type="UniPathway" id="UPA00068">
    <property type="reaction ID" value="UER00106"/>
</dbReference>
<keyword evidence="13" id="KW-0963">Cytoplasm</keyword>
<comment type="similarity">
    <text evidence="2 13">Belongs to the ArgJ family.</text>
</comment>
<evidence type="ECO:0000313" key="14">
    <source>
        <dbReference type="EMBL" id="RQD77691.1"/>
    </source>
</evidence>
<dbReference type="GO" id="GO:0004042">
    <property type="term" value="F:L-glutamate N-acetyltransferase activity"/>
    <property type="evidence" value="ECO:0007669"/>
    <property type="project" value="UniProtKB-UniRule"/>
</dbReference>
<feature type="binding site" evidence="13">
    <location>
        <position position="150"/>
    </location>
    <ligand>
        <name>substrate</name>
    </ligand>
</feature>